<dbReference type="AlphaFoldDB" id="A0A914XV28"/>
<reference evidence="2" key="1">
    <citation type="submission" date="2022-11" db="UniProtKB">
        <authorList>
            <consortium name="WormBaseParasite"/>
        </authorList>
    </citation>
    <scope>IDENTIFICATION</scope>
</reference>
<proteinExistence type="predicted"/>
<name>A0A914XV28_9BILA</name>
<dbReference type="Proteomes" id="UP000887577">
    <property type="component" value="Unplaced"/>
</dbReference>
<sequence length="94" mass="10430">MARLGNAMQALVQSVGKSETAIIFITDTSSEFDINKALGLYNAILKNHTKLTFILAGEKAKAENLAEFNATIFDWKNMDLEKPNNWNAFKAFGC</sequence>
<evidence type="ECO:0000313" key="2">
    <source>
        <dbReference type="WBParaSite" id="PSU_v2.g10823.t1"/>
    </source>
</evidence>
<evidence type="ECO:0000313" key="1">
    <source>
        <dbReference type="Proteomes" id="UP000887577"/>
    </source>
</evidence>
<protein>
    <submittedName>
        <fullName evidence="2">VWFA domain-containing protein</fullName>
    </submittedName>
</protein>
<organism evidence="1 2">
    <name type="scientific">Panagrolaimus superbus</name>
    <dbReference type="NCBI Taxonomy" id="310955"/>
    <lineage>
        <taxon>Eukaryota</taxon>
        <taxon>Metazoa</taxon>
        <taxon>Ecdysozoa</taxon>
        <taxon>Nematoda</taxon>
        <taxon>Chromadorea</taxon>
        <taxon>Rhabditida</taxon>
        <taxon>Tylenchina</taxon>
        <taxon>Panagrolaimomorpha</taxon>
        <taxon>Panagrolaimoidea</taxon>
        <taxon>Panagrolaimidae</taxon>
        <taxon>Panagrolaimus</taxon>
    </lineage>
</organism>
<dbReference type="WBParaSite" id="PSU_v2.g10823.t1">
    <property type="protein sequence ID" value="PSU_v2.g10823.t1"/>
    <property type="gene ID" value="PSU_v2.g10823"/>
</dbReference>
<keyword evidence="1" id="KW-1185">Reference proteome</keyword>
<accession>A0A914XV28</accession>